<evidence type="ECO:0000313" key="1">
    <source>
        <dbReference type="EMBL" id="RZH68589.1"/>
    </source>
</evidence>
<name>A0A482XXY1_9EURY</name>
<protein>
    <submittedName>
        <fullName evidence="1">Uncharacterized protein</fullName>
    </submittedName>
</protein>
<reference evidence="1 2" key="1">
    <citation type="submission" date="2019-02" db="EMBL/GenBank/DDBJ databases">
        <title>Genome analysis provides insights into bioremediation potentialities and Haloocin production by Natrinema altunense strain 4.1R isolated from Chott Douz in Tunisian desert.</title>
        <authorList>
            <person name="Najjari A."/>
            <person name="Youssef N."/>
            <person name="Ben Dhia O."/>
            <person name="Ferjani R."/>
            <person name="El Hidri D."/>
            <person name="Ouzari H.I."/>
            <person name="Cherif A."/>
        </authorList>
    </citation>
    <scope>NUCLEOTIDE SEQUENCE [LARGE SCALE GENOMIC DNA]</scope>
    <source>
        <strain evidence="1 2">4.1R</strain>
    </source>
</reference>
<proteinExistence type="predicted"/>
<dbReference type="OrthoDB" id="210127at2157"/>
<dbReference type="InterPro" id="IPR058877">
    <property type="entry name" value="JAB/MPN_dom-containing"/>
</dbReference>
<sequence length="228" mass="24349">MSRVSIDFDSRLSSAAFSIGVCLCAVGLVGSTMDLVSSVPVSGPGIVIDLDLEFLGVVAGLGAVASDRTGVSAALSSQPVSPTDERQPVYITRPLLETLLETARRAEPESLSIGLAVTPASRISSCADIPESMPVFTHFYLPKGRNSVSSVFGMELQIPPTRTHGRFVTHPLSELRLTKRDDLHGIVFVAVPPWDGDSIAAFDRFGRRCPMRVIDAVPPDEPLPGENH</sequence>
<gene>
    <name evidence="1" type="ORF">ELS17_03740</name>
</gene>
<evidence type="ECO:0000313" key="2">
    <source>
        <dbReference type="Proteomes" id="UP000292704"/>
    </source>
</evidence>
<dbReference type="EMBL" id="SHMR01000001">
    <property type="protein sequence ID" value="RZH68589.1"/>
    <property type="molecule type" value="Genomic_DNA"/>
</dbReference>
<dbReference type="Pfam" id="PF26422">
    <property type="entry name" value="Halo_JAB_MPN"/>
    <property type="match status" value="1"/>
</dbReference>
<dbReference type="AlphaFoldDB" id="A0A482XXY1"/>
<accession>A0A482XXY1</accession>
<comment type="caution">
    <text evidence="1">The sequence shown here is derived from an EMBL/GenBank/DDBJ whole genome shotgun (WGS) entry which is preliminary data.</text>
</comment>
<dbReference type="Proteomes" id="UP000292704">
    <property type="component" value="Unassembled WGS sequence"/>
</dbReference>
<organism evidence="1 2">
    <name type="scientific">Natrinema altunense</name>
    <dbReference type="NCBI Taxonomy" id="222984"/>
    <lineage>
        <taxon>Archaea</taxon>
        <taxon>Methanobacteriati</taxon>
        <taxon>Methanobacteriota</taxon>
        <taxon>Stenosarchaea group</taxon>
        <taxon>Halobacteria</taxon>
        <taxon>Halobacteriales</taxon>
        <taxon>Natrialbaceae</taxon>
        <taxon>Natrinema</taxon>
    </lineage>
</organism>
<dbReference type="STRING" id="222984.GCA_000731985_00969"/>
<dbReference type="RefSeq" id="WP_130169584.1">
    <property type="nucleotide sequence ID" value="NZ_SHMR01000001.1"/>
</dbReference>